<accession>A0A5B7CSB1</accession>
<gene>
    <name evidence="1" type="ORF">E2C01_004415</name>
</gene>
<organism evidence="1 2">
    <name type="scientific">Portunus trituberculatus</name>
    <name type="common">Swimming crab</name>
    <name type="synonym">Neptunus trituberculatus</name>
    <dbReference type="NCBI Taxonomy" id="210409"/>
    <lineage>
        <taxon>Eukaryota</taxon>
        <taxon>Metazoa</taxon>
        <taxon>Ecdysozoa</taxon>
        <taxon>Arthropoda</taxon>
        <taxon>Crustacea</taxon>
        <taxon>Multicrustacea</taxon>
        <taxon>Malacostraca</taxon>
        <taxon>Eumalacostraca</taxon>
        <taxon>Eucarida</taxon>
        <taxon>Decapoda</taxon>
        <taxon>Pleocyemata</taxon>
        <taxon>Brachyura</taxon>
        <taxon>Eubrachyura</taxon>
        <taxon>Portunoidea</taxon>
        <taxon>Portunidae</taxon>
        <taxon>Portuninae</taxon>
        <taxon>Portunus</taxon>
    </lineage>
</organism>
<dbReference type="AlphaFoldDB" id="A0A5B7CSB1"/>
<dbReference type="EMBL" id="VSRR010000179">
    <property type="protein sequence ID" value="MPC11741.1"/>
    <property type="molecule type" value="Genomic_DNA"/>
</dbReference>
<sequence>MHALTGSAESPARASAVPSFTWLQLAYCSSLLIDVTSCLQETPKHLEAAVMASQDSHLRLELVPEFGERAREVFGVSVCEEEEEEEEEHQQEEEEW</sequence>
<protein>
    <submittedName>
        <fullName evidence="1">Uncharacterized protein</fullName>
    </submittedName>
</protein>
<proteinExistence type="predicted"/>
<evidence type="ECO:0000313" key="2">
    <source>
        <dbReference type="Proteomes" id="UP000324222"/>
    </source>
</evidence>
<keyword evidence="2" id="KW-1185">Reference proteome</keyword>
<dbReference type="Proteomes" id="UP000324222">
    <property type="component" value="Unassembled WGS sequence"/>
</dbReference>
<comment type="caution">
    <text evidence="1">The sequence shown here is derived from an EMBL/GenBank/DDBJ whole genome shotgun (WGS) entry which is preliminary data.</text>
</comment>
<reference evidence="1 2" key="1">
    <citation type="submission" date="2019-05" db="EMBL/GenBank/DDBJ databases">
        <title>Another draft genome of Portunus trituberculatus and its Hox gene families provides insights of decapod evolution.</title>
        <authorList>
            <person name="Jeong J.-H."/>
            <person name="Song I."/>
            <person name="Kim S."/>
            <person name="Choi T."/>
            <person name="Kim D."/>
            <person name="Ryu S."/>
            <person name="Kim W."/>
        </authorList>
    </citation>
    <scope>NUCLEOTIDE SEQUENCE [LARGE SCALE GENOMIC DNA]</scope>
    <source>
        <tissue evidence="1">Muscle</tissue>
    </source>
</reference>
<evidence type="ECO:0000313" key="1">
    <source>
        <dbReference type="EMBL" id="MPC11741.1"/>
    </source>
</evidence>
<name>A0A5B7CSB1_PORTR</name>